<sequence>MRAYGAALMGAAEKTHRRARDWAELGQDTEGFKALGFTDEDLDIEIELWPENALPMQVFMAMQTQWRIGMGGATGLDYSALRSLRIVLTSPKNGAPSVLRGCKLSSARCCAIWGEAAKSAAKRITGNNGQLRDN</sequence>
<protein>
    <submittedName>
        <fullName evidence="1">DUF1799 domain-containing protein</fullName>
    </submittedName>
</protein>
<comment type="caution">
    <text evidence="1">The sequence shown here is derived from an EMBL/GenBank/DDBJ whole genome shotgun (WGS) entry which is preliminary data.</text>
</comment>
<name>A0ABV4UJJ0_9RHOO</name>
<dbReference type="Proteomes" id="UP001574673">
    <property type="component" value="Unassembled WGS sequence"/>
</dbReference>
<dbReference type="InterPro" id="IPR014915">
    <property type="entry name" value="Phage_TLS_TfmB"/>
</dbReference>
<dbReference type="EMBL" id="JBEUWX010000002">
    <property type="protein sequence ID" value="MFA9950834.1"/>
    <property type="molecule type" value="Genomic_DNA"/>
</dbReference>
<accession>A0ABV4UJJ0</accession>
<keyword evidence="2" id="KW-1185">Reference proteome</keyword>
<evidence type="ECO:0000313" key="2">
    <source>
        <dbReference type="Proteomes" id="UP001574673"/>
    </source>
</evidence>
<organism evidence="1 2">
    <name type="scientific">Dentiradicibacter hellwigii</name>
    <dbReference type="NCBI Taxonomy" id="3149053"/>
    <lineage>
        <taxon>Bacteria</taxon>
        <taxon>Pseudomonadati</taxon>
        <taxon>Pseudomonadota</taxon>
        <taxon>Betaproteobacteria</taxon>
        <taxon>Rhodocyclales</taxon>
        <taxon>Rhodocyclaceae</taxon>
        <taxon>Dentiradicibacter</taxon>
    </lineage>
</organism>
<gene>
    <name evidence="1" type="ORF">ABCS64_10960</name>
</gene>
<evidence type="ECO:0000313" key="1">
    <source>
        <dbReference type="EMBL" id="MFA9950834.1"/>
    </source>
</evidence>
<reference evidence="2" key="1">
    <citation type="submission" date="2024-06" db="EMBL/GenBank/DDBJ databases">
        <title>Radixoralia hellwigii gen. nov., sp nov., isolated from a root canal in the human oral cavity.</title>
        <authorList>
            <person name="Bartsch S."/>
            <person name="Wittmer A."/>
            <person name="Schulz A.-K."/>
            <person name="Neumann-Schaal M."/>
            <person name="Wolf J."/>
            <person name="Gronow S."/>
            <person name="Tennert C."/>
            <person name="Haecker G."/>
            <person name="Cieplik F."/>
            <person name="Al-Ahmad A."/>
        </authorList>
    </citation>
    <scope>NUCLEOTIDE SEQUENCE [LARGE SCALE GENOMIC DNA]</scope>
    <source>
        <strain evidence="2">Wk13</strain>
    </source>
</reference>
<proteinExistence type="predicted"/>
<dbReference type="Pfam" id="PF08809">
    <property type="entry name" value="DUF1799"/>
    <property type="match status" value="1"/>
</dbReference>
<dbReference type="RefSeq" id="WP_418891855.1">
    <property type="nucleotide sequence ID" value="NZ_JBEUWX010000002.1"/>
</dbReference>